<dbReference type="Pfam" id="PF00069">
    <property type="entry name" value="Pkinase"/>
    <property type="match status" value="1"/>
</dbReference>
<dbReference type="GO" id="GO:0005524">
    <property type="term" value="F:ATP binding"/>
    <property type="evidence" value="ECO:0007669"/>
    <property type="project" value="InterPro"/>
</dbReference>
<feature type="domain" description="Protein kinase" evidence="1">
    <location>
        <begin position="4"/>
        <end position="295"/>
    </location>
</feature>
<dbReference type="SMART" id="SM00220">
    <property type="entry name" value="S_TKc"/>
    <property type="match status" value="1"/>
</dbReference>
<dbReference type="Proteomes" id="UP000244803">
    <property type="component" value="Chromosome 2"/>
</dbReference>
<name>A0A976M8P3_THEOR</name>
<reference evidence="2" key="1">
    <citation type="submission" date="2022-07" db="EMBL/GenBank/DDBJ databases">
        <title>Evaluation of T. orientalis genome assembly methods using nanopore sequencing and analysis of variation between genomes.</title>
        <authorList>
            <person name="Yam J."/>
            <person name="Micallef M.L."/>
            <person name="Liu M."/>
            <person name="Djordjevic S.P."/>
            <person name="Bogema D.R."/>
            <person name="Jenkins C."/>
        </authorList>
    </citation>
    <scope>NUCLEOTIDE SEQUENCE</scope>
    <source>
        <strain evidence="2">Fish Creek</strain>
    </source>
</reference>
<dbReference type="SUPFAM" id="SSF56112">
    <property type="entry name" value="Protein kinase-like (PK-like)"/>
    <property type="match status" value="1"/>
</dbReference>
<dbReference type="InterPro" id="IPR053235">
    <property type="entry name" value="Ser_Thr_kinase"/>
</dbReference>
<sequence>MSKFEIIKHIHYGKCNDVFVSRDSKGNKYAVKRFYKSELERTKCYTNQQGKLVRKDWFEDFKRSLEIQLMVDDDSCIKCHAVFGIDLSKEVPVIEDEIELVFDFAECGSLMDLESFDVPIVEFPKKVVKCIAKDVLQALHYLSTINVAHRDVKPNNIFMNKQGRSKLGDFGESDVMTKDGKVRGSKGSYYYLAPEVFELNNDEKDGSAIDMWALGVTLWILYFRRFPFSPNNSMYESMEEIQNFNFEKETEVLKRSYQERGEEWDDDFVDLLGKILENDPSLRIKPKEALNHPSLSDVDYEVARLFCLKNQKSLL</sequence>
<evidence type="ECO:0000313" key="2">
    <source>
        <dbReference type="EMBL" id="UKJ90551.2"/>
    </source>
</evidence>
<dbReference type="OrthoDB" id="441223at2759"/>
<keyword evidence="2" id="KW-0418">Kinase</keyword>
<dbReference type="AlphaFoldDB" id="A0A976M8P3"/>
<gene>
    <name evidence="2" type="ORF">MACJ_001485</name>
</gene>
<proteinExistence type="predicted"/>
<dbReference type="Gene3D" id="3.30.200.20">
    <property type="entry name" value="Phosphorylase Kinase, domain 1"/>
    <property type="match status" value="1"/>
</dbReference>
<dbReference type="PANTHER" id="PTHR24361">
    <property type="entry name" value="MITOGEN-ACTIVATED KINASE KINASE KINASE"/>
    <property type="match status" value="1"/>
</dbReference>
<dbReference type="GO" id="GO:0004674">
    <property type="term" value="F:protein serine/threonine kinase activity"/>
    <property type="evidence" value="ECO:0007669"/>
    <property type="project" value="UniProtKB-KW"/>
</dbReference>
<accession>A0A976M8P3</accession>
<dbReference type="InterPro" id="IPR008271">
    <property type="entry name" value="Ser/Thr_kinase_AS"/>
</dbReference>
<dbReference type="InterPro" id="IPR011009">
    <property type="entry name" value="Kinase-like_dom_sf"/>
</dbReference>
<evidence type="ECO:0000313" key="3">
    <source>
        <dbReference type="Proteomes" id="UP000244803"/>
    </source>
</evidence>
<dbReference type="PROSITE" id="PS00108">
    <property type="entry name" value="PROTEIN_KINASE_ST"/>
    <property type="match status" value="1"/>
</dbReference>
<dbReference type="EMBL" id="CP056068">
    <property type="protein sequence ID" value="UKJ90551.2"/>
    <property type="molecule type" value="Genomic_DNA"/>
</dbReference>
<dbReference type="InterPro" id="IPR000719">
    <property type="entry name" value="Prot_kinase_dom"/>
</dbReference>
<protein>
    <submittedName>
        <fullName evidence="2">Serine/threonine protein kinase</fullName>
    </submittedName>
</protein>
<dbReference type="PROSITE" id="PS50011">
    <property type="entry name" value="PROTEIN_KINASE_DOM"/>
    <property type="match status" value="1"/>
</dbReference>
<organism evidence="2 3">
    <name type="scientific">Theileria orientalis</name>
    <dbReference type="NCBI Taxonomy" id="68886"/>
    <lineage>
        <taxon>Eukaryota</taxon>
        <taxon>Sar</taxon>
        <taxon>Alveolata</taxon>
        <taxon>Apicomplexa</taxon>
        <taxon>Aconoidasida</taxon>
        <taxon>Piroplasmida</taxon>
        <taxon>Theileriidae</taxon>
        <taxon>Theileria</taxon>
    </lineage>
</organism>
<keyword evidence="2" id="KW-0723">Serine/threonine-protein kinase</keyword>
<dbReference type="GO" id="GO:0005737">
    <property type="term" value="C:cytoplasm"/>
    <property type="evidence" value="ECO:0007669"/>
    <property type="project" value="TreeGrafter"/>
</dbReference>
<keyword evidence="2" id="KW-0808">Transferase</keyword>
<evidence type="ECO:0000259" key="1">
    <source>
        <dbReference type="PROSITE" id="PS50011"/>
    </source>
</evidence>
<dbReference type="Gene3D" id="1.10.510.10">
    <property type="entry name" value="Transferase(Phosphotransferase) domain 1"/>
    <property type="match status" value="1"/>
</dbReference>